<keyword evidence="1" id="KW-0732">Signal</keyword>
<dbReference type="AlphaFoldDB" id="A0A7Y4NBS9"/>
<evidence type="ECO:0000256" key="1">
    <source>
        <dbReference type="SAM" id="SignalP"/>
    </source>
</evidence>
<organism evidence="2 3">
    <name type="scientific">Corallococcus exercitus</name>
    <dbReference type="NCBI Taxonomy" id="2316736"/>
    <lineage>
        <taxon>Bacteria</taxon>
        <taxon>Pseudomonadati</taxon>
        <taxon>Myxococcota</taxon>
        <taxon>Myxococcia</taxon>
        <taxon>Myxococcales</taxon>
        <taxon>Cystobacterineae</taxon>
        <taxon>Myxococcaceae</taxon>
        <taxon>Corallococcus</taxon>
    </lineage>
</organism>
<proteinExistence type="predicted"/>
<feature type="signal peptide" evidence="1">
    <location>
        <begin position="1"/>
        <end position="25"/>
    </location>
</feature>
<dbReference type="PROSITE" id="PS51257">
    <property type="entry name" value="PROKAR_LIPOPROTEIN"/>
    <property type="match status" value="1"/>
</dbReference>
<sequence>MIEMRLLGAVMALLSLSCASGPARYAQTDSATNGCFRNPTCYTQPGDEAFLPWVDKAARATATAGAALKVLEAADVARIEHLLVECAKEANRVVNEREYGEGKYPDDKECKRVIGRNKKGEPLTRQMELGTLKHAVAFACVRREVLKHFPDQVSIEPRFGPDPTSGKYALTNQWEGSMKPDIVLHASGQPNQVQCIYDFKFPCTLWSKEHPLDAVHEQLRGYTRLGGNCKPAIVTPLLGVSRE</sequence>
<evidence type="ECO:0008006" key="4">
    <source>
        <dbReference type="Google" id="ProtNLM"/>
    </source>
</evidence>
<gene>
    <name evidence="2" type="ORF">HNS30_01245</name>
</gene>
<comment type="caution">
    <text evidence="2">The sequence shown here is derived from an EMBL/GenBank/DDBJ whole genome shotgun (WGS) entry which is preliminary data.</text>
</comment>
<reference evidence="2 3" key="1">
    <citation type="submission" date="2020-05" db="EMBL/GenBank/DDBJ databases">
        <authorList>
            <person name="Whitworth D."/>
        </authorList>
    </citation>
    <scope>NUCLEOTIDE SEQUENCE [LARGE SCALE GENOMIC DNA]</scope>
    <source>
        <strain evidence="2 3">CA046A</strain>
    </source>
</reference>
<dbReference type="RefSeq" id="WP_171411954.1">
    <property type="nucleotide sequence ID" value="NZ_JABFJW010000005.1"/>
</dbReference>
<evidence type="ECO:0000313" key="3">
    <source>
        <dbReference type="Proteomes" id="UP000528460"/>
    </source>
</evidence>
<evidence type="ECO:0000313" key="2">
    <source>
        <dbReference type="EMBL" id="NOK07676.1"/>
    </source>
</evidence>
<dbReference type="EMBL" id="JABFJW010000005">
    <property type="protein sequence ID" value="NOK07676.1"/>
    <property type="molecule type" value="Genomic_DNA"/>
</dbReference>
<feature type="chain" id="PRO_5031465108" description="Lipoprotein" evidence="1">
    <location>
        <begin position="26"/>
        <end position="243"/>
    </location>
</feature>
<accession>A0A7Y4NBS9</accession>
<name>A0A7Y4NBS9_9BACT</name>
<dbReference type="Proteomes" id="UP000528460">
    <property type="component" value="Unassembled WGS sequence"/>
</dbReference>
<protein>
    <recommendedName>
        <fullName evidence="4">Lipoprotein</fullName>
    </recommendedName>
</protein>